<keyword evidence="2" id="KW-1185">Reference proteome</keyword>
<accession>A0A937A6S8</accession>
<reference evidence="1" key="1">
    <citation type="submission" date="2021-01" db="EMBL/GenBank/DDBJ databases">
        <authorList>
            <person name="Zhong Y.L."/>
        </authorList>
    </citation>
    <scope>NUCLEOTIDE SEQUENCE</scope>
    <source>
        <strain evidence="1">KCTC 23302</strain>
    </source>
</reference>
<organism evidence="1 2">
    <name type="scientific">Aquimarina mytili</name>
    <dbReference type="NCBI Taxonomy" id="874423"/>
    <lineage>
        <taxon>Bacteria</taxon>
        <taxon>Pseudomonadati</taxon>
        <taxon>Bacteroidota</taxon>
        <taxon>Flavobacteriia</taxon>
        <taxon>Flavobacteriales</taxon>
        <taxon>Flavobacteriaceae</taxon>
        <taxon>Aquimarina</taxon>
    </lineage>
</organism>
<protein>
    <submittedName>
        <fullName evidence="1">Uncharacterized protein</fullName>
    </submittedName>
</protein>
<name>A0A937A6S8_9FLAO</name>
<dbReference type="EMBL" id="JAERQJ010000014">
    <property type="protein sequence ID" value="MBL0685910.1"/>
    <property type="molecule type" value="Genomic_DNA"/>
</dbReference>
<comment type="caution">
    <text evidence="1">The sequence shown here is derived from an EMBL/GenBank/DDBJ whole genome shotgun (WGS) entry which is preliminary data.</text>
</comment>
<evidence type="ECO:0000313" key="1">
    <source>
        <dbReference type="EMBL" id="MBL0685910.1"/>
    </source>
</evidence>
<sequence>MKTSHNSKTKLTLEKLRITKLDNLDTIKGGALGMQNRANTTFGSDTFGEECYQGDLDLM</sequence>
<evidence type="ECO:0000313" key="2">
    <source>
        <dbReference type="Proteomes" id="UP000651057"/>
    </source>
</evidence>
<proteinExistence type="predicted"/>
<gene>
    <name evidence="1" type="ORF">JJQ60_20440</name>
</gene>
<dbReference type="AlphaFoldDB" id="A0A937A6S8"/>
<dbReference type="Proteomes" id="UP000651057">
    <property type="component" value="Unassembled WGS sequence"/>
</dbReference>
<dbReference type="RefSeq" id="WP_201924377.1">
    <property type="nucleotide sequence ID" value="NZ_BAABAX010000024.1"/>
</dbReference>